<keyword evidence="3" id="KW-1185">Reference proteome</keyword>
<comment type="caution">
    <text evidence="2">The sequence shown here is derived from an EMBL/GenBank/DDBJ whole genome shotgun (WGS) entry which is preliminary data.</text>
</comment>
<proteinExistence type="predicted"/>
<evidence type="ECO:0000313" key="2">
    <source>
        <dbReference type="EMBL" id="MCW8087102.1"/>
    </source>
</evidence>
<dbReference type="Proteomes" id="UP001526430">
    <property type="component" value="Unassembled WGS sequence"/>
</dbReference>
<feature type="compositionally biased region" description="Low complexity" evidence="1">
    <location>
        <begin position="72"/>
        <end position="88"/>
    </location>
</feature>
<evidence type="ECO:0000256" key="1">
    <source>
        <dbReference type="SAM" id="MobiDB-lite"/>
    </source>
</evidence>
<dbReference type="EMBL" id="JAPFQI010000013">
    <property type="protein sequence ID" value="MCW8087102.1"/>
    <property type="molecule type" value="Genomic_DNA"/>
</dbReference>
<sequence>MRPWMLLAGLVLAMGPELVPEADAARASSREVRGATARAPSASATPARSRAAPAARAARSAAARRTPEARRPAASRAAPRAAPRAAQRPAPPRSAALREAVAPRPTQATIIPVALKLPVEAPRAPPGSAATCNLSFPCTDDGGRYYVGFDREKIYLSPRPDPVPGTTRSAGLNLAR</sequence>
<reference evidence="2 3" key="1">
    <citation type="submission" date="2022-10" db="EMBL/GenBank/DDBJ databases">
        <title>Roseococcus glaciei nov., sp. nov., isolated from glacier.</title>
        <authorList>
            <person name="Liu Q."/>
            <person name="Xin Y.-H."/>
        </authorList>
    </citation>
    <scope>NUCLEOTIDE SEQUENCE [LARGE SCALE GENOMIC DNA]</scope>
    <source>
        <strain evidence="2 3">MDT2-1-1</strain>
    </source>
</reference>
<feature type="compositionally biased region" description="Low complexity" evidence="1">
    <location>
        <begin position="35"/>
        <end position="64"/>
    </location>
</feature>
<evidence type="ECO:0000313" key="3">
    <source>
        <dbReference type="Proteomes" id="UP001526430"/>
    </source>
</evidence>
<name>A0ABT3NY61_9PROT</name>
<dbReference type="RefSeq" id="WP_301591254.1">
    <property type="nucleotide sequence ID" value="NZ_JAPFQI010000013.1"/>
</dbReference>
<protein>
    <submittedName>
        <fullName evidence="2">Uncharacterized protein</fullName>
    </submittedName>
</protein>
<gene>
    <name evidence="2" type="ORF">OF850_15825</name>
</gene>
<feature type="region of interest" description="Disordered" evidence="1">
    <location>
        <begin position="22"/>
        <end position="103"/>
    </location>
</feature>
<organism evidence="2 3">
    <name type="scientific">Sabulicella glaciei</name>
    <dbReference type="NCBI Taxonomy" id="2984948"/>
    <lineage>
        <taxon>Bacteria</taxon>
        <taxon>Pseudomonadati</taxon>
        <taxon>Pseudomonadota</taxon>
        <taxon>Alphaproteobacteria</taxon>
        <taxon>Acetobacterales</taxon>
        <taxon>Acetobacteraceae</taxon>
        <taxon>Sabulicella</taxon>
    </lineage>
</organism>
<feature type="region of interest" description="Disordered" evidence="1">
    <location>
        <begin position="157"/>
        <end position="176"/>
    </location>
</feature>
<accession>A0ABT3NY61</accession>